<dbReference type="AlphaFoldDB" id="A0A2P6RQ66"/>
<evidence type="ECO:0000313" key="1">
    <source>
        <dbReference type="EMBL" id="PRQ48531.1"/>
    </source>
</evidence>
<protein>
    <submittedName>
        <fullName evidence="1">Putative aspartate kinase</fullName>
        <ecNumber evidence="1">2.7.2.4</ecNumber>
    </submittedName>
</protein>
<evidence type="ECO:0000313" key="2">
    <source>
        <dbReference type="Proteomes" id="UP000238479"/>
    </source>
</evidence>
<dbReference type="GO" id="GO:0004072">
    <property type="term" value="F:aspartate kinase activity"/>
    <property type="evidence" value="ECO:0007669"/>
    <property type="project" value="UniProtKB-EC"/>
</dbReference>
<sequence>MLHVHCLELDHIVEELEKIVVVNLLQHRSIISLIGDVQKSSLILEKVLYCVLPST</sequence>
<dbReference type="Proteomes" id="UP000238479">
    <property type="component" value="Chromosome 2"/>
</dbReference>
<proteinExistence type="predicted"/>
<name>A0A2P6RQ66_ROSCH</name>
<dbReference type="EC" id="2.7.2.4" evidence="1"/>
<comment type="caution">
    <text evidence="1">The sequence shown here is derived from an EMBL/GenBank/DDBJ whole genome shotgun (WGS) entry which is preliminary data.</text>
</comment>
<organism evidence="1 2">
    <name type="scientific">Rosa chinensis</name>
    <name type="common">China rose</name>
    <dbReference type="NCBI Taxonomy" id="74649"/>
    <lineage>
        <taxon>Eukaryota</taxon>
        <taxon>Viridiplantae</taxon>
        <taxon>Streptophyta</taxon>
        <taxon>Embryophyta</taxon>
        <taxon>Tracheophyta</taxon>
        <taxon>Spermatophyta</taxon>
        <taxon>Magnoliopsida</taxon>
        <taxon>eudicotyledons</taxon>
        <taxon>Gunneridae</taxon>
        <taxon>Pentapetalae</taxon>
        <taxon>rosids</taxon>
        <taxon>fabids</taxon>
        <taxon>Rosales</taxon>
        <taxon>Rosaceae</taxon>
        <taxon>Rosoideae</taxon>
        <taxon>Rosoideae incertae sedis</taxon>
        <taxon>Rosa</taxon>
    </lineage>
</organism>
<accession>A0A2P6RQ66</accession>
<gene>
    <name evidence="1" type="ORF">RchiOBHm_Chr2g0111741</name>
</gene>
<keyword evidence="2" id="KW-1185">Reference proteome</keyword>
<reference evidence="1 2" key="1">
    <citation type="journal article" date="2018" name="Nat. Genet.">
        <title>The Rosa genome provides new insights in the design of modern roses.</title>
        <authorList>
            <person name="Bendahmane M."/>
        </authorList>
    </citation>
    <scope>NUCLEOTIDE SEQUENCE [LARGE SCALE GENOMIC DNA]</scope>
    <source>
        <strain evidence="2">cv. Old Blush</strain>
    </source>
</reference>
<keyword evidence="1" id="KW-0808">Transferase</keyword>
<dbReference type="EMBL" id="PDCK01000040">
    <property type="protein sequence ID" value="PRQ48531.1"/>
    <property type="molecule type" value="Genomic_DNA"/>
</dbReference>
<keyword evidence="1" id="KW-0418">Kinase</keyword>
<dbReference type="STRING" id="74649.A0A2P6RQ66"/>
<dbReference type="Gramene" id="PRQ48531">
    <property type="protein sequence ID" value="PRQ48531"/>
    <property type="gene ID" value="RchiOBHm_Chr2g0111741"/>
</dbReference>